<comment type="subcellular location">
    <subcellularLocation>
        <location evidence="1">Cytoplasm</location>
        <location evidence="1">Cytoskeleton</location>
        <location evidence="1">Cilium basal body</location>
    </subcellularLocation>
    <subcellularLocation>
        <location evidence="2">Cytoplasm</location>
        <location evidence="2">Cytoskeleton</location>
        <location evidence="2">Microtubule organizing center</location>
        <location evidence="2">Centrosome</location>
        <location evidence="2">Centriolar satellite</location>
    </subcellularLocation>
</comment>
<dbReference type="InterPro" id="IPR051570">
    <property type="entry name" value="TBC1_cilium_biogenesis"/>
</dbReference>
<reference evidence="16" key="1">
    <citation type="submission" date="2025-08" db="UniProtKB">
        <authorList>
            <consortium name="RefSeq"/>
        </authorList>
    </citation>
    <scope>IDENTIFICATION</scope>
    <source>
        <tissue evidence="16">Gonads</tissue>
    </source>
</reference>
<keyword evidence="4" id="KW-0963">Cytoplasm</keyword>
<evidence type="ECO:0000313" key="16">
    <source>
        <dbReference type="RefSeq" id="XP_013419852.1"/>
    </source>
</evidence>
<evidence type="ECO:0000256" key="4">
    <source>
        <dbReference type="ARBA" id="ARBA00022490"/>
    </source>
</evidence>
<dbReference type="OrthoDB" id="5578278at2759"/>
<dbReference type="Pfam" id="PF00400">
    <property type="entry name" value="WD40"/>
    <property type="match status" value="1"/>
</dbReference>
<dbReference type="GO" id="GO:0036064">
    <property type="term" value="C:ciliary basal body"/>
    <property type="evidence" value="ECO:0007669"/>
    <property type="project" value="TreeGrafter"/>
</dbReference>
<keyword evidence="8 12" id="KW-0175">Coiled coil</keyword>
<keyword evidence="10" id="KW-0966">Cell projection</keyword>
<evidence type="ECO:0000256" key="6">
    <source>
        <dbReference type="ARBA" id="ARBA00022737"/>
    </source>
</evidence>
<feature type="coiled-coil region" evidence="12">
    <location>
        <begin position="880"/>
        <end position="1013"/>
    </location>
</feature>
<feature type="compositionally biased region" description="Polar residues" evidence="13">
    <location>
        <begin position="366"/>
        <end position="376"/>
    </location>
</feature>
<feature type="region of interest" description="Disordered" evidence="13">
    <location>
        <begin position="350"/>
        <end position="391"/>
    </location>
</feature>
<proteinExistence type="predicted"/>
<dbReference type="InterPro" id="IPR001680">
    <property type="entry name" value="WD40_rpt"/>
</dbReference>
<gene>
    <name evidence="16" type="primary">LOC106180417</name>
</gene>
<dbReference type="RefSeq" id="XP_013419852.1">
    <property type="nucleotide sequence ID" value="XM_013564398.1"/>
</dbReference>
<dbReference type="FunFam" id="2.130.10.10:FF:000185">
    <property type="entry name" value="TBC1 domain family member 31 isoform X1"/>
    <property type="match status" value="1"/>
</dbReference>
<dbReference type="GO" id="GO:0060090">
    <property type="term" value="F:molecular adaptor activity"/>
    <property type="evidence" value="ECO:0007669"/>
    <property type="project" value="UniProtKB-ARBA"/>
</dbReference>
<dbReference type="STRING" id="7574.A0A1S3KBI2"/>
<keyword evidence="6" id="KW-0677">Repeat</keyword>
<keyword evidence="9" id="KW-0206">Cytoskeleton</keyword>
<evidence type="ECO:0000256" key="3">
    <source>
        <dbReference type="ARBA" id="ARBA00014199"/>
    </source>
</evidence>
<feature type="compositionally biased region" description="Polar residues" evidence="13">
    <location>
        <begin position="1020"/>
        <end position="1038"/>
    </location>
</feature>
<keyword evidence="7" id="KW-0970">Cilium biogenesis/degradation</keyword>
<feature type="coiled-coil region" evidence="12">
    <location>
        <begin position="813"/>
        <end position="842"/>
    </location>
</feature>
<dbReference type="Gene3D" id="2.130.10.10">
    <property type="entry name" value="YVTN repeat-like/Quinoprotein amine dehydrogenase"/>
    <property type="match status" value="2"/>
</dbReference>
<keyword evidence="15" id="KW-1185">Reference proteome</keyword>
<feature type="compositionally biased region" description="Basic residues" evidence="13">
    <location>
        <begin position="381"/>
        <end position="390"/>
    </location>
</feature>
<accession>A0A1S3KBI2</accession>
<dbReference type="FunCoup" id="A0A1S3KBI2">
    <property type="interactions" value="104"/>
</dbReference>
<dbReference type="Gene3D" id="1.10.472.80">
    <property type="entry name" value="Ypt/Rab-GAP domain of gyp1p, domain 3"/>
    <property type="match status" value="1"/>
</dbReference>
<dbReference type="SUPFAM" id="SSF50998">
    <property type="entry name" value="Quinoprotein alcohol dehydrogenase-like"/>
    <property type="match status" value="1"/>
</dbReference>
<dbReference type="GO" id="GO:0060271">
    <property type="term" value="P:cilium assembly"/>
    <property type="evidence" value="ECO:0007669"/>
    <property type="project" value="UniProtKB-ARBA"/>
</dbReference>
<name>A0A1S3KBI2_LINAN</name>
<feature type="coiled-coil region" evidence="12">
    <location>
        <begin position="735"/>
        <end position="786"/>
    </location>
</feature>
<evidence type="ECO:0000256" key="1">
    <source>
        <dbReference type="ARBA" id="ARBA00004120"/>
    </source>
</evidence>
<dbReference type="Pfam" id="PF00566">
    <property type="entry name" value="RabGAP-TBC"/>
    <property type="match status" value="1"/>
</dbReference>
<organism evidence="15 16">
    <name type="scientific">Lingula anatina</name>
    <name type="common">Brachiopod</name>
    <name type="synonym">Lingula unguis</name>
    <dbReference type="NCBI Taxonomy" id="7574"/>
    <lineage>
        <taxon>Eukaryota</taxon>
        <taxon>Metazoa</taxon>
        <taxon>Spiralia</taxon>
        <taxon>Lophotrochozoa</taxon>
        <taxon>Brachiopoda</taxon>
        <taxon>Linguliformea</taxon>
        <taxon>Lingulata</taxon>
        <taxon>Lingulida</taxon>
        <taxon>Linguloidea</taxon>
        <taxon>Lingulidae</taxon>
        <taxon>Lingula</taxon>
    </lineage>
</organism>
<dbReference type="KEGG" id="lak:106180417"/>
<dbReference type="InParanoid" id="A0A1S3KBI2"/>
<dbReference type="SMART" id="SM00320">
    <property type="entry name" value="WD40"/>
    <property type="match status" value="6"/>
</dbReference>
<evidence type="ECO:0000256" key="12">
    <source>
        <dbReference type="SAM" id="Coils"/>
    </source>
</evidence>
<dbReference type="InterPro" id="IPR011047">
    <property type="entry name" value="Quinoprotein_ADH-like_sf"/>
</dbReference>
<dbReference type="FunFam" id="1.10.472.80:FF:000022">
    <property type="entry name" value="TBC1 domain family, member 31"/>
    <property type="match status" value="1"/>
</dbReference>
<evidence type="ECO:0000256" key="13">
    <source>
        <dbReference type="SAM" id="MobiDB-lite"/>
    </source>
</evidence>
<feature type="domain" description="Rab-GAP TBC" evidence="14">
    <location>
        <begin position="432"/>
        <end position="607"/>
    </location>
</feature>
<dbReference type="InterPro" id="IPR000195">
    <property type="entry name" value="Rab-GAP-TBC_dom"/>
</dbReference>
<protein>
    <recommendedName>
        <fullName evidence="3">TBC1 domain family member 31</fullName>
    </recommendedName>
</protein>
<evidence type="ECO:0000256" key="5">
    <source>
        <dbReference type="ARBA" id="ARBA00022574"/>
    </source>
</evidence>
<evidence type="ECO:0000256" key="2">
    <source>
        <dbReference type="ARBA" id="ARBA00004607"/>
    </source>
</evidence>
<evidence type="ECO:0000256" key="9">
    <source>
        <dbReference type="ARBA" id="ARBA00023212"/>
    </source>
</evidence>
<comment type="function">
    <text evidence="11">Molecular adapter which is involved in cilium biogenesis. Part of a functional complex including OFD1 a centriolar protein involved in cilium assembly. Could regulate the cAMP-dependent phosphorylation of OFD1, and its subsequent ubiquitination by PJA2 which ultimately leads to its proteasomal degradation.</text>
</comment>
<sequence>MALQTLDLCRKESGKIWQRKPVPSTDDGVMVHITHSVSSPLALQSRNIRFLHVAFDTTGDRFVAGDYQGNMFVFDLSRNRYSLVQRTGTPCSSLAFTLKRRTEFLVGMSDYSLKCYDIDTKELVAWMKGHESPIHTISIHASGRYALTSSNDTAQLWDLDTFQRKRKLNIKENVGIVKVFFLPLSNTIMTCFKDDSIFAWEADTLNCKYQLPIPPGNAPHYKAFAATKDGRLLVAGGKSRFLHVWTLDTRRLLRIIQLPAKVTSMKEMEFLPDKFDAGSSQVLGVLSQDGIMRFIHIHTCKLLFDLGSVGDRINTMAMSPTGHHVVGVMEDGNLNIYSVQALTAELNKPPPPLVSVVSSQKKQETGDVTSSSQADMTQGKRASRLKRKARLAQGSEVSAVDVKPKKTSHEQVGLPEGLNMDKLMAILRGYGEYPAKYRMFIWRSILRLPENHAAYASLVDKGTHPAYENIHEKFPIKSRKLLRVLQRTLSALSHWSAIFGEMDYLPLLTFPFVKLFQNNQLVLFEIIATVLVNWCQHWFEFFPNPPINVLGMVENVLAFQDKELLQHFVKYGVTSQIYAWPVLETLFSEVLTKDEWLRLFDNVLSNHPAFLLMCVVAYCTACRGPLLQCIEFDDFKYFFHHRNAVDIGDVIKEAYRIQETTPPDVHPERMLDTFQPLTRGQYPVFNKYPKFIVDYQVQERERIREEELEYLRQRQVSLELQKETERRQQEEAAWYRQQELLLEAEEKRRKMISEEEEKLYEQRSRLQAMNREVKMKEMKLLDATRRKYMNYQQKQRTSEIKRLDDEIQRKAAMREMETQHAVQEAEIKNLELQLQKKMFEQELYREHAETTQKLRSEYDAFRKRQEIEDRGQHRVNLAEREREQEIRRRLQQNLAHAEHVTTDAETRKQMEYRQELDNLDREMQNVQLAKLQNENRDLEKEVHKLMNELKTRREEEAIETLEELQAQRRQADVAAERRTRLLREESGLAEDHLEQLGNTLDQSFERLRDLRQRATDNRDQSCLNEVSTGTDGTTTLSFDRTGRTSLDEGEAMLMQEVRRLREKLASDSRTKKPPAEF</sequence>
<dbReference type="PROSITE" id="PS50086">
    <property type="entry name" value="TBC_RABGAP"/>
    <property type="match status" value="1"/>
</dbReference>
<dbReference type="GeneID" id="106180417"/>
<dbReference type="InterPro" id="IPR035969">
    <property type="entry name" value="Rab-GAP_TBC_sf"/>
</dbReference>
<keyword evidence="5" id="KW-0853">WD repeat</keyword>
<dbReference type="PANTHER" id="PTHR19853">
    <property type="entry name" value="WD REPEAT CONTAINING PROTEIN 3 WDR3"/>
    <property type="match status" value="1"/>
</dbReference>
<dbReference type="Proteomes" id="UP000085678">
    <property type="component" value="Unplaced"/>
</dbReference>
<feature type="region of interest" description="Disordered" evidence="13">
    <location>
        <begin position="1016"/>
        <end position="1047"/>
    </location>
</feature>
<evidence type="ECO:0000313" key="15">
    <source>
        <dbReference type="Proteomes" id="UP000085678"/>
    </source>
</evidence>
<dbReference type="GO" id="GO:0034451">
    <property type="term" value="C:centriolar satellite"/>
    <property type="evidence" value="ECO:0007669"/>
    <property type="project" value="UniProtKB-SubCell"/>
</dbReference>
<evidence type="ECO:0000256" key="8">
    <source>
        <dbReference type="ARBA" id="ARBA00023054"/>
    </source>
</evidence>
<evidence type="ECO:0000259" key="14">
    <source>
        <dbReference type="PROSITE" id="PS50086"/>
    </source>
</evidence>
<dbReference type="AlphaFoldDB" id="A0A1S3KBI2"/>
<evidence type="ECO:0000256" key="7">
    <source>
        <dbReference type="ARBA" id="ARBA00022794"/>
    </source>
</evidence>
<evidence type="ECO:0000256" key="11">
    <source>
        <dbReference type="ARBA" id="ARBA00034464"/>
    </source>
</evidence>
<dbReference type="SUPFAM" id="SSF47923">
    <property type="entry name" value="Ypt/Rab-GAP domain of gyp1p"/>
    <property type="match status" value="1"/>
</dbReference>
<dbReference type="InterPro" id="IPR015943">
    <property type="entry name" value="WD40/YVTN_repeat-like_dom_sf"/>
</dbReference>
<evidence type="ECO:0000256" key="10">
    <source>
        <dbReference type="ARBA" id="ARBA00023273"/>
    </source>
</evidence>
<dbReference type="PANTHER" id="PTHR19853:SF1">
    <property type="entry name" value="TBC1 DOMAIN FAMILY MEMBER 31"/>
    <property type="match status" value="1"/>
</dbReference>